<accession>A0A834M4G6</accession>
<evidence type="ECO:0000313" key="1">
    <source>
        <dbReference type="EMBL" id="KAF7264764.1"/>
    </source>
</evidence>
<dbReference type="Gene3D" id="1.10.10.1450">
    <property type="match status" value="1"/>
</dbReference>
<organism evidence="1 2">
    <name type="scientific">Rhynchophorus ferrugineus</name>
    <name type="common">Red palm weevil</name>
    <name type="synonym">Curculio ferrugineus</name>
    <dbReference type="NCBI Taxonomy" id="354439"/>
    <lineage>
        <taxon>Eukaryota</taxon>
        <taxon>Metazoa</taxon>
        <taxon>Ecdysozoa</taxon>
        <taxon>Arthropoda</taxon>
        <taxon>Hexapoda</taxon>
        <taxon>Insecta</taxon>
        <taxon>Pterygota</taxon>
        <taxon>Neoptera</taxon>
        <taxon>Endopterygota</taxon>
        <taxon>Coleoptera</taxon>
        <taxon>Polyphaga</taxon>
        <taxon>Cucujiformia</taxon>
        <taxon>Curculionidae</taxon>
        <taxon>Dryophthorinae</taxon>
        <taxon>Rhynchophorus</taxon>
    </lineage>
</organism>
<dbReference type="EMBL" id="JAACXV010016082">
    <property type="protein sequence ID" value="KAF7264764.1"/>
    <property type="molecule type" value="Genomic_DNA"/>
</dbReference>
<sequence length="104" mass="11929">MDKKEYRVLMKYCFLKGKNKLQAKTWLSAKFPDTTSGTSTIKDWYAKFRHGEMSTEDDSLSEIEQHPLWQFCSEKPHPTPQTAETSSRKIHSVLASTFTATPPS</sequence>
<keyword evidence="2" id="KW-1185">Reference proteome</keyword>
<evidence type="ECO:0008006" key="3">
    <source>
        <dbReference type="Google" id="ProtNLM"/>
    </source>
</evidence>
<gene>
    <name evidence="1" type="ORF">GWI33_022468</name>
</gene>
<protein>
    <recommendedName>
        <fullName evidence="3">Mos1 transposase HTH domain-containing protein</fullName>
    </recommendedName>
</protein>
<evidence type="ECO:0000313" key="2">
    <source>
        <dbReference type="Proteomes" id="UP000625711"/>
    </source>
</evidence>
<dbReference type="OrthoDB" id="616263at2759"/>
<comment type="caution">
    <text evidence="1">The sequence shown here is derived from an EMBL/GenBank/DDBJ whole genome shotgun (WGS) entry which is preliminary data.</text>
</comment>
<reference evidence="1" key="1">
    <citation type="submission" date="2020-08" db="EMBL/GenBank/DDBJ databases">
        <title>Genome sequencing and assembly of the red palm weevil Rhynchophorus ferrugineus.</title>
        <authorList>
            <person name="Dias G.B."/>
            <person name="Bergman C.M."/>
            <person name="Manee M."/>
        </authorList>
    </citation>
    <scope>NUCLEOTIDE SEQUENCE</scope>
    <source>
        <strain evidence="1">AA-2017</strain>
        <tissue evidence="1">Whole larva</tissue>
    </source>
</reference>
<dbReference type="Proteomes" id="UP000625711">
    <property type="component" value="Unassembled WGS sequence"/>
</dbReference>
<name>A0A834M4G6_RHYFE</name>
<proteinExistence type="predicted"/>
<dbReference type="AlphaFoldDB" id="A0A834M4G6"/>